<dbReference type="GO" id="GO:0070204">
    <property type="term" value="F:2-succinyl-5-enolpyruvyl-6-hydroxy-3-cyclohexene-1-carboxylic-acid synthase activity"/>
    <property type="evidence" value="ECO:0007669"/>
    <property type="project" value="UniProtKB-UniRule"/>
</dbReference>
<dbReference type="PANTHER" id="PTHR42916:SF1">
    <property type="entry name" value="PROTEIN PHYLLO, CHLOROPLASTIC"/>
    <property type="match status" value="1"/>
</dbReference>
<dbReference type="SUPFAM" id="SSF52518">
    <property type="entry name" value="Thiamin diphosphate-binding fold (THDP-binding)"/>
    <property type="match status" value="2"/>
</dbReference>
<dbReference type="Pfam" id="PF16582">
    <property type="entry name" value="TPP_enzyme_M_2"/>
    <property type="match status" value="1"/>
</dbReference>
<evidence type="ECO:0000256" key="5">
    <source>
        <dbReference type="ARBA" id="ARBA00023052"/>
    </source>
</evidence>
<reference evidence="11 12" key="1">
    <citation type="submission" date="2018-08" db="EMBL/GenBank/DDBJ databases">
        <title>Bacillus chawlae sp. nov., Bacillus glennii sp. nov., and Bacillus saganii sp. nov. Isolated from the Vehicle Assembly Building at Kennedy Space Center where the Viking Spacecraft were Assembled.</title>
        <authorList>
            <person name="Seuylemezian A."/>
            <person name="Vaishampayan P."/>
        </authorList>
    </citation>
    <scope>NUCLEOTIDE SEQUENCE [LARGE SCALE GENOMIC DNA]</scope>
    <source>
        <strain evidence="11 12">V44-8</strain>
    </source>
</reference>
<comment type="pathway">
    <text evidence="7">Quinol/quinone metabolism; menaquinone biosynthesis.</text>
</comment>
<gene>
    <name evidence="7" type="primary">menD</name>
    <name evidence="11" type="ORF">D0466_01660</name>
</gene>
<keyword evidence="3 7" id="KW-0479">Metal-binding</keyword>
<keyword evidence="4 7" id="KW-0460">Magnesium</keyword>
<dbReference type="InterPro" id="IPR011766">
    <property type="entry name" value="TPP_enzyme_TPP-bd"/>
</dbReference>
<feature type="domain" description="Thiamine pyrophosphate enzyme TPP-binding" evidence="8">
    <location>
        <begin position="440"/>
        <end position="554"/>
    </location>
</feature>
<keyword evidence="2 7" id="KW-0808">Transferase</keyword>
<comment type="cofactor">
    <cofactor evidence="7">
        <name>thiamine diphosphate</name>
        <dbReference type="ChEBI" id="CHEBI:58937"/>
    </cofactor>
    <text evidence="7">Binds 1 thiamine pyrophosphate per subunit.</text>
</comment>
<evidence type="ECO:0000256" key="7">
    <source>
        <dbReference type="HAMAP-Rule" id="MF_01659"/>
    </source>
</evidence>
<dbReference type="OrthoDB" id="9791859at2"/>
<dbReference type="InterPro" id="IPR004433">
    <property type="entry name" value="MenaQ_synth_MenD"/>
</dbReference>
<comment type="pathway">
    <text evidence="7">Quinol/quinone metabolism; 1,4-dihydroxy-2-naphthoate biosynthesis; 1,4-dihydroxy-2-naphthoate from chorismate: step 2/7.</text>
</comment>
<dbReference type="InterPro" id="IPR012001">
    <property type="entry name" value="Thiamin_PyroP_enz_TPP-bd_dom"/>
</dbReference>
<dbReference type="GO" id="GO:0009234">
    <property type="term" value="P:menaquinone biosynthetic process"/>
    <property type="evidence" value="ECO:0007669"/>
    <property type="project" value="UniProtKB-UniRule"/>
</dbReference>
<evidence type="ECO:0000259" key="8">
    <source>
        <dbReference type="Pfam" id="PF02775"/>
    </source>
</evidence>
<evidence type="ECO:0000256" key="2">
    <source>
        <dbReference type="ARBA" id="ARBA00022679"/>
    </source>
</evidence>
<dbReference type="PANTHER" id="PTHR42916">
    <property type="entry name" value="2-SUCCINYL-5-ENOLPYRUVYL-6-HYDROXY-3-CYCLOHEXENE-1-CARBOXYLATE SYNTHASE"/>
    <property type="match status" value="1"/>
</dbReference>
<keyword evidence="12" id="KW-1185">Reference proteome</keyword>
<dbReference type="InterPro" id="IPR029061">
    <property type="entry name" value="THDP-binding"/>
</dbReference>
<dbReference type="EMBL" id="QVTD01000002">
    <property type="protein sequence ID" value="RFU66306.1"/>
    <property type="molecule type" value="Genomic_DNA"/>
</dbReference>
<dbReference type="InterPro" id="IPR029035">
    <property type="entry name" value="DHS-like_NAD/FAD-binding_dom"/>
</dbReference>
<evidence type="ECO:0000313" key="12">
    <source>
        <dbReference type="Proteomes" id="UP000262939"/>
    </source>
</evidence>
<dbReference type="EC" id="2.2.1.9" evidence="7"/>
<dbReference type="Gene3D" id="3.40.50.1220">
    <property type="entry name" value="TPP-binding domain"/>
    <property type="match status" value="1"/>
</dbReference>
<dbReference type="HAMAP" id="MF_01659">
    <property type="entry name" value="MenD"/>
    <property type="match status" value="1"/>
</dbReference>
<dbReference type="UniPathway" id="UPA01057">
    <property type="reaction ID" value="UER00164"/>
</dbReference>
<proteinExistence type="inferred from homology"/>
<dbReference type="Pfam" id="PF02776">
    <property type="entry name" value="TPP_enzyme_N"/>
    <property type="match status" value="1"/>
</dbReference>
<sequence>MNDREALTAYTASFIDELAVNQVKHVVVSPGSRSTPLALMFAEHPDITLHLNIDERSAAFFALGLAKALREPVAMVCTSGTATANYYPAIIEAYYSRVPLVVMTADRPHELRDVGAPQAIDQIHLYGKHVKWFVEMALPEQSDEMVSYARTIGARAVATATKQPAGPVHLNFPLREPLVPSIGNAKNFRINQEARTPNVTVRGGELQLPSGQADAVTKLLEDSKQGIIVCGELESDEIRAAIICLSKKLSFPILADPLSQLRSGTQTVENIIDCYDTFLRDEHAANLLAPDLVLRFGPMPVSKSLLLFLKKHRGTKHLVVDSGGGWREPAGLATDMIYSNEVAFSRGICDTIQAKEKSSWLQRWKKVNATTRNALESIRDEDELSEGKLFLLLQDLMPDSSQLFVGNSMPIRDLDTFFFTGDKKIRTFANRGANGIDGVVSTALGVGAVLDNTVLVIGDLSFFHDMNGLMAAKLQKTNLTILLINNDGGGIFSFLPQASEKEYFETLFGTPHGLDFSHAVALYDGNYTKAESWDEFAAAFTKSFAIPGLKVIEVQTARDSNVLKHRELWRFVSQEIKQSLFEEK</sequence>
<dbReference type="GO" id="GO:0030976">
    <property type="term" value="F:thiamine pyrophosphate binding"/>
    <property type="evidence" value="ECO:0007669"/>
    <property type="project" value="UniProtKB-UniRule"/>
</dbReference>
<dbReference type="AlphaFoldDB" id="A0A372LJV6"/>
<evidence type="ECO:0000259" key="9">
    <source>
        <dbReference type="Pfam" id="PF02776"/>
    </source>
</evidence>
<comment type="cofactor">
    <cofactor evidence="7">
        <name>Mg(2+)</name>
        <dbReference type="ChEBI" id="CHEBI:18420"/>
    </cofactor>
    <cofactor evidence="7">
        <name>Mn(2+)</name>
        <dbReference type="ChEBI" id="CHEBI:29035"/>
    </cofactor>
</comment>
<comment type="function">
    <text evidence="7">Catalyzes the thiamine diphosphate-dependent decarboxylation of 2-oxoglutarate and the subsequent addition of the resulting succinic semialdehyde-thiamine pyrophosphate anion to isochorismate to yield 2-succinyl-5-enolpyruvyl-6-hydroxy-3-cyclohexene-1-carboxylate (SEPHCHC).</text>
</comment>
<dbReference type="NCBIfam" id="TIGR00173">
    <property type="entry name" value="menD"/>
    <property type="match status" value="1"/>
</dbReference>
<evidence type="ECO:0000256" key="1">
    <source>
        <dbReference type="ARBA" id="ARBA00022428"/>
    </source>
</evidence>
<protein>
    <recommendedName>
        <fullName evidence="7">2-succinyl-5-enolpyruvyl-6-hydroxy-3-cyclohexene-1-carboxylate synthase</fullName>
        <shortName evidence="7">SEPHCHC synthase</shortName>
        <ecNumber evidence="7">2.2.1.9</ecNumber>
    </recommendedName>
    <alternativeName>
        <fullName evidence="7">Menaquinone biosynthesis protein MenD</fullName>
    </alternativeName>
</protein>
<keyword evidence="5 7" id="KW-0786">Thiamine pyrophosphate</keyword>
<comment type="catalytic activity">
    <reaction evidence="7">
        <text>isochorismate + 2-oxoglutarate + H(+) = 5-enolpyruvoyl-6-hydroxy-2-succinyl-cyclohex-3-ene-1-carboxylate + CO2</text>
        <dbReference type="Rhea" id="RHEA:25593"/>
        <dbReference type="ChEBI" id="CHEBI:15378"/>
        <dbReference type="ChEBI" id="CHEBI:16526"/>
        <dbReference type="ChEBI" id="CHEBI:16810"/>
        <dbReference type="ChEBI" id="CHEBI:29780"/>
        <dbReference type="ChEBI" id="CHEBI:58818"/>
        <dbReference type="EC" id="2.2.1.9"/>
    </reaction>
</comment>
<evidence type="ECO:0000256" key="4">
    <source>
        <dbReference type="ARBA" id="ARBA00022842"/>
    </source>
</evidence>
<organism evidence="11 12">
    <name type="scientific">Peribacillus glennii</name>
    <dbReference type="NCBI Taxonomy" id="2303991"/>
    <lineage>
        <taxon>Bacteria</taxon>
        <taxon>Bacillati</taxon>
        <taxon>Bacillota</taxon>
        <taxon>Bacilli</taxon>
        <taxon>Bacillales</taxon>
        <taxon>Bacillaceae</taxon>
        <taxon>Peribacillus</taxon>
    </lineage>
</organism>
<keyword evidence="1 7" id="KW-0474">Menaquinone biosynthesis</keyword>
<dbReference type="SUPFAM" id="SSF52467">
    <property type="entry name" value="DHS-like NAD/FAD-binding domain"/>
    <property type="match status" value="1"/>
</dbReference>
<dbReference type="RefSeq" id="WP_117320828.1">
    <property type="nucleotide sequence ID" value="NZ_QVTD01000002.1"/>
</dbReference>
<dbReference type="Pfam" id="PF02775">
    <property type="entry name" value="TPP_enzyme_C"/>
    <property type="match status" value="1"/>
</dbReference>
<evidence type="ECO:0000256" key="6">
    <source>
        <dbReference type="ARBA" id="ARBA00023211"/>
    </source>
</evidence>
<feature type="domain" description="Thiamine pyrophosphate enzyme N-terminal TPP-binding" evidence="9">
    <location>
        <begin position="13"/>
        <end position="124"/>
    </location>
</feature>
<name>A0A372LJV6_9BACI</name>
<keyword evidence="6 7" id="KW-0464">Manganese</keyword>
<dbReference type="InterPro" id="IPR032264">
    <property type="entry name" value="MenD_middle"/>
</dbReference>
<evidence type="ECO:0000313" key="11">
    <source>
        <dbReference type="EMBL" id="RFU66306.1"/>
    </source>
</evidence>
<dbReference type="GO" id="GO:0000287">
    <property type="term" value="F:magnesium ion binding"/>
    <property type="evidence" value="ECO:0007669"/>
    <property type="project" value="UniProtKB-UniRule"/>
</dbReference>
<accession>A0A372LJV6</accession>
<evidence type="ECO:0000256" key="3">
    <source>
        <dbReference type="ARBA" id="ARBA00022723"/>
    </source>
</evidence>
<dbReference type="Proteomes" id="UP000262939">
    <property type="component" value="Unassembled WGS sequence"/>
</dbReference>
<comment type="subunit">
    <text evidence="7">Homodimer.</text>
</comment>
<dbReference type="GO" id="GO:0030145">
    <property type="term" value="F:manganese ion binding"/>
    <property type="evidence" value="ECO:0007669"/>
    <property type="project" value="UniProtKB-UniRule"/>
</dbReference>
<evidence type="ECO:0000259" key="10">
    <source>
        <dbReference type="Pfam" id="PF16582"/>
    </source>
</evidence>
<dbReference type="UniPathway" id="UPA00079"/>
<feature type="domain" description="Menaquinone biosynthesis protein MenD middle" evidence="10">
    <location>
        <begin position="223"/>
        <end position="405"/>
    </location>
</feature>
<dbReference type="PIRSF" id="PIRSF004983">
    <property type="entry name" value="MenD"/>
    <property type="match status" value="1"/>
</dbReference>
<dbReference type="CDD" id="cd02009">
    <property type="entry name" value="TPP_SHCHC_synthase"/>
    <property type="match status" value="1"/>
</dbReference>
<comment type="similarity">
    <text evidence="7">Belongs to the TPP enzyme family. MenD subfamily.</text>
</comment>
<dbReference type="Gene3D" id="3.40.50.970">
    <property type="match status" value="2"/>
</dbReference>
<dbReference type="CDD" id="cd07037">
    <property type="entry name" value="TPP_PYR_MenD"/>
    <property type="match status" value="1"/>
</dbReference>
<comment type="caution">
    <text evidence="11">The sequence shown here is derived from an EMBL/GenBank/DDBJ whole genome shotgun (WGS) entry which is preliminary data.</text>
</comment>